<protein>
    <submittedName>
        <fullName evidence="2">Uncharacterized protein</fullName>
    </submittedName>
</protein>
<organism evidence="2 3">
    <name type="scientific">Cryomorpha ignava</name>
    <dbReference type="NCBI Taxonomy" id="101383"/>
    <lineage>
        <taxon>Bacteria</taxon>
        <taxon>Pseudomonadati</taxon>
        <taxon>Bacteroidota</taxon>
        <taxon>Flavobacteriia</taxon>
        <taxon>Flavobacteriales</taxon>
        <taxon>Cryomorphaceae</taxon>
        <taxon>Cryomorpha</taxon>
    </lineage>
</organism>
<dbReference type="AlphaFoldDB" id="A0A7K3WKK0"/>
<evidence type="ECO:0000313" key="2">
    <source>
        <dbReference type="EMBL" id="NEN22058.1"/>
    </source>
</evidence>
<accession>A0A7K3WKK0</accession>
<keyword evidence="1" id="KW-0812">Transmembrane</keyword>
<reference evidence="2 3" key="1">
    <citation type="submission" date="2020-02" db="EMBL/GenBank/DDBJ databases">
        <title>Out from the shadows clarifying the taxonomy of the family Cryomorphaceae and related taxa by utilizing the GTDB taxonomic framework.</title>
        <authorList>
            <person name="Bowman J.P."/>
        </authorList>
    </citation>
    <scope>NUCLEOTIDE SEQUENCE [LARGE SCALE GENOMIC DNA]</scope>
    <source>
        <strain evidence="2 3">QSSC 1-22</strain>
    </source>
</reference>
<proteinExistence type="predicted"/>
<dbReference type="EMBL" id="JAAGVY010000001">
    <property type="protein sequence ID" value="NEN22058.1"/>
    <property type="molecule type" value="Genomic_DNA"/>
</dbReference>
<dbReference type="RefSeq" id="WP_163282775.1">
    <property type="nucleotide sequence ID" value="NZ_JAAGVY010000001.1"/>
</dbReference>
<keyword evidence="3" id="KW-1185">Reference proteome</keyword>
<sequence length="53" mass="5803">MNCALVMYNGLIGERVHRNQFLNPATISAISTAMVAAAFLKLSDVRYLGYAII</sequence>
<evidence type="ECO:0000256" key="1">
    <source>
        <dbReference type="SAM" id="Phobius"/>
    </source>
</evidence>
<keyword evidence="1" id="KW-0472">Membrane</keyword>
<keyword evidence="1" id="KW-1133">Transmembrane helix</keyword>
<name>A0A7K3WKK0_9FLAO</name>
<gene>
    <name evidence="2" type="ORF">G3O08_00890</name>
</gene>
<dbReference type="Proteomes" id="UP000486602">
    <property type="component" value="Unassembled WGS sequence"/>
</dbReference>
<comment type="caution">
    <text evidence="2">The sequence shown here is derived from an EMBL/GenBank/DDBJ whole genome shotgun (WGS) entry which is preliminary data.</text>
</comment>
<feature type="transmembrane region" description="Helical" evidence="1">
    <location>
        <begin position="21"/>
        <end position="40"/>
    </location>
</feature>
<evidence type="ECO:0000313" key="3">
    <source>
        <dbReference type="Proteomes" id="UP000486602"/>
    </source>
</evidence>